<feature type="region of interest" description="Disordered" evidence="1">
    <location>
        <begin position="61"/>
        <end position="134"/>
    </location>
</feature>
<feature type="compositionally biased region" description="Polar residues" evidence="1">
    <location>
        <begin position="120"/>
        <end position="134"/>
    </location>
</feature>
<protein>
    <submittedName>
        <fullName evidence="2">Uncharacterized protein</fullName>
    </submittedName>
</protein>
<proteinExistence type="predicted"/>
<feature type="compositionally biased region" description="Basic residues" evidence="1">
    <location>
        <begin position="77"/>
        <end position="86"/>
    </location>
</feature>
<dbReference type="EMBL" id="KV440973">
    <property type="protein sequence ID" value="OAD78307.1"/>
    <property type="molecule type" value="Genomic_DNA"/>
</dbReference>
<accession>A0A167PPI9</accession>
<feature type="compositionally biased region" description="Basic and acidic residues" evidence="1">
    <location>
        <begin position="109"/>
        <end position="118"/>
    </location>
</feature>
<dbReference type="GeneID" id="28995703"/>
<evidence type="ECO:0000256" key="1">
    <source>
        <dbReference type="SAM" id="MobiDB-lite"/>
    </source>
</evidence>
<organism evidence="2 3">
    <name type="scientific">Phycomyces blakesleeanus (strain ATCC 8743b / DSM 1359 / FGSC 10004 / NBRC 33097 / NRRL 1555)</name>
    <dbReference type="NCBI Taxonomy" id="763407"/>
    <lineage>
        <taxon>Eukaryota</taxon>
        <taxon>Fungi</taxon>
        <taxon>Fungi incertae sedis</taxon>
        <taxon>Mucoromycota</taxon>
        <taxon>Mucoromycotina</taxon>
        <taxon>Mucoromycetes</taxon>
        <taxon>Mucorales</taxon>
        <taxon>Phycomycetaceae</taxon>
        <taxon>Phycomyces</taxon>
    </lineage>
</organism>
<reference evidence="3" key="1">
    <citation type="submission" date="2015-06" db="EMBL/GenBank/DDBJ databases">
        <title>Expansion of signal transduction pathways in fungi by whole-genome duplication.</title>
        <authorList>
            <consortium name="DOE Joint Genome Institute"/>
            <person name="Corrochano L.M."/>
            <person name="Kuo A."/>
            <person name="Marcet-Houben M."/>
            <person name="Polaino S."/>
            <person name="Salamov A."/>
            <person name="Villalobos J.M."/>
            <person name="Alvarez M.I."/>
            <person name="Avalos J."/>
            <person name="Benito E.P."/>
            <person name="Benoit I."/>
            <person name="Burger G."/>
            <person name="Camino L.P."/>
            <person name="Canovas D."/>
            <person name="Cerda-Olmedo E."/>
            <person name="Cheng J.-F."/>
            <person name="Dominguez A."/>
            <person name="Elias M."/>
            <person name="Eslava A.P."/>
            <person name="Glaser F."/>
            <person name="Grimwood J."/>
            <person name="Gutierrez G."/>
            <person name="Heitman J."/>
            <person name="Henrissat B."/>
            <person name="Iturriaga E.A."/>
            <person name="Lang B.F."/>
            <person name="Lavin J.L."/>
            <person name="Lee S."/>
            <person name="Li W."/>
            <person name="Lindquist E."/>
            <person name="Lopez-Garcia S."/>
            <person name="Luque E.M."/>
            <person name="Marcos A.T."/>
            <person name="Martin J."/>
            <person name="McCluskey K."/>
            <person name="Medina H.R."/>
            <person name="Miralles-Duran A."/>
            <person name="Miyazaki A."/>
            <person name="Munoz-Torres E."/>
            <person name="Oguiza J.A."/>
            <person name="Ohm R."/>
            <person name="Olmedo M."/>
            <person name="Orejas M."/>
            <person name="Ortiz-Castellanos L."/>
            <person name="Pisabarro A.G."/>
            <person name="Rodriguez-Romero J."/>
            <person name="Ruiz-Herrera J."/>
            <person name="Ruiz-Vazquez R."/>
            <person name="Sanz C."/>
            <person name="Schackwitz W."/>
            <person name="Schmutz J."/>
            <person name="Shahriari M."/>
            <person name="Shelest E."/>
            <person name="Silva-Franco F."/>
            <person name="Soanes D."/>
            <person name="Syed K."/>
            <person name="Tagua V.G."/>
            <person name="Talbot N.J."/>
            <person name="Thon M."/>
            <person name="De vries R.P."/>
            <person name="Wiebenga A."/>
            <person name="Yadav J.S."/>
            <person name="Braun E.L."/>
            <person name="Baker S."/>
            <person name="Garre V."/>
            <person name="Horwitz B."/>
            <person name="Torres-Martinez S."/>
            <person name="Idnurm A."/>
            <person name="Herrera-Estrella A."/>
            <person name="Gabaldon T."/>
            <person name="Grigoriev I.V."/>
        </authorList>
    </citation>
    <scope>NUCLEOTIDE SEQUENCE [LARGE SCALE GENOMIC DNA]</scope>
    <source>
        <strain evidence="3">NRRL 1555(-)</strain>
    </source>
</reference>
<evidence type="ECO:0000313" key="3">
    <source>
        <dbReference type="Proteomes" id="UP000077315"/>
    </source>
</evidence>
<dbReference type="AlphaFoldDB" id="A0A167PPI9"/>
<evidence type="ECO:0000313" key="2">
    <source>
        <dbReference type="EMBL" id="OAD78307.1"/>
    </source>
</evidence>
<dbReference type="VEuPathDB" id="FungiDB:PHYBLDRAFT_163423"/>
<dbReference type="Proteomes" id="UP000077315">
    <property type="component" value="Unassembled WGS sequence"/>
</dbReference>
<gene>
    <name evidence="2" type="ORF">PHYBLDRAFT_163423</name>
</gene>
<dbReference type="InParanoid" id="A0A167PPI9"/>
<name>A0A167PPI9_PHYB8</name>
<dbReference type="RefSeq" id="XP_018296347.1">
    <property type="nucleotide sequence ID" value="XM_018434797.1"/>
</dbReference>
<keyword evidence="3" id="KW-1185">Reference proteome</keyword>
<sequence length="134" mass="15511">MRQSKHQCGPQERLMLQMRTREKKGFSETLKVTVKIQSQIKIDKAHFYQSPKSGLYLQVSRPSRFPRRGPMQSSKSKFQKKNQKPKTKSEAYTKSCKKNRHILSPPLQKDQKKSELEAYTKSSTPKGSNPKTEA</sequence>